<organism evidence="2 3">
    <name type="scientific">Paenibacillus selenitireducens</name>
    <dbReference type="NCBI Taxonomy" id="1324314"/>
    <lineage>
        <taxon>Bacteria</taxon>
        <taxon>Bacillati</taxon>
        <taxon>Bacillota</taxon>
        <taxon>Bacilli</taxon>
        <taxon>Bacillales</taxon>
        <taxon>Paenibacillaceae</taxon>
        <taxon>Paenibacillus</taxon>
    </lineage>
</organism>
<dbReference type="RefSeq" id="WP_078501800.1">
    <property type="nucleotide sequence ID" value="NZ_MSZX01000011.1"/>
</dbReference>
<evidence type="ECO:0000313" key="3">
    <source>
        <dbReference type="Proteomes" id="UP000190188"/>
    </source>
</evidence>
<dbReference type="CDD" id="cd00158">
    <property type="entry name" value="RHOD"/>
    <property type="match status" value="1"/>
</dbReference>
<feature type="domain" description="Rhodanese" evidence="1">
    <location>
        <begin position="15"/>
        <end position="98"/>
    </location>
</feature>
<evidence type="ECO:0000259" key="1">
    <source>
        <dbReference type="PROSITE" id="PS50206"/>
    </source>
</evidence>
<proteinExistence type="predicted"/>
<dbReference type="OrthoDB" id="9800872at2"/>
<protein>
    <submittedName>
        <fullName evidence="2">Rhodanese</fullName>
    </submittedName>
</protein>
<dbReference type="PROSITE" id="PS50206">
    <property type="entry name" value="RHODANESE_3"/>
    <property type="match status" value="1"/>
</dbReference>
<dbReference type="PANTHER" id="PTHR43031:SF17">
    <property type="entry name" value="SULFURTRANSFERASE YTWF-RELATED"/>
    <property type="match status" value="1"/>
</dbReference>
<dbReference type="SMART" id="SM00450">
    <property type="entry name" value="RHOD"/>
    <property type="match status" value="1"/>
</dbReference>
<dbReference type="InterPro" id="IPR001763">
    <property type="entry name" value="Rhodanese-like_dom"/>
</dbReference>
<comment type="caution">
    <text evidence="2">The sequence shown here is derived from an EMBL/GenBank/DDBJ whole genome shotgun (WGS) entry which is preliminary data.</text>
</comment>
<dbReference type="Gene3D" id="3.40.250.10">
    <property type="entry name" value="Rhodanese-like domain"/>
    <property type="match status" value="1"/>
</dbReference>
<dbReference type="InterPro" id="IPR036873">
    <property type="entry name" value="Rhodanese-like_dom_sf"/>
</dbReference>
<dbReference type="Proteomes" id="UP000190188">
    <property type="component" value="Unassembled WGS sequence"/>
</dbReference>
<dbReference type="EMBL" id="MSZX01000011">
    <property type="protein sequence ID" value="OPA74254.1"/>
    <property type="molecule type" value="Genomic_DNA"/>
</dbReference>
<sequence>MKNIQPTAVWGQVQANEPINIIDVRQPEEVATGIIPGAINIPLGLLEFRMHELDKAKEYVIVCQAGGRSMRAAQFLESQGFQVINMDGGMNEWTGDVE</sequence>
<reference evidence="2 3" key="1">
    <citation type="submission" date="2017-01" db="EMBL/GenBank/DDBJ databases">
        <title>Genome analysis of Paenibacillus selenitrireducens ES3-24.</title>
        <authorList>
            <person name="Xu D."/>
            <person name="Yao R."/>
            <person name="Zheng S."/>
        </authorList>
    </citation>
    <scope>NUCLEOTIDE SEQUENCE [LARGE SCALE GENOMIC DNA]</scope>
    <source>
        <strain evidence="2 3">ES3-24</strain>
    </source>
</reference>
<dbReference type="SUPFAM" id="SSF52821">
    <property type="entry name" value="Rhodanese/Cell cycle control phosphatase"/>
    <property type="match status" value="1"/>
</dbReference>
<keyword evidence="3" id="KW-1185">Reference proteome</keyword>
<dbReference type="STRING" id="1324314.BVG16_24310"/>
<dbReference type="InterPro" id="IPR050229">
    <property type="entry name" value="GlpE_sulfurtransferase"/>
</dbReference>
<dbReference type="PANTHER" id="PTHR43031">
    <property type="entry name" value="FAD-DEPENDENT OXIDOREDUCTASE"/>
    <property type="match status" value="1"/>
</dbReference>
<evidence type="ECO:0000313" key="2">
    <source>
        <dbReference type="EMBL" id="OPA74254.1"/>
    </source>
</evidence>
<gene>
    <name evidence="2" type="ORF">BVG16_24310</name>
</gene>
<dbReference type="Pfam" id="PF00581">
    <property type="entry name" value="Rhodanese"/>
    <property type="match status" value="1"/>
</dbReference>
<accession>A0A1T2X305</accession>
<name>A0A1T2X305_9BACL</name>
<dbReference type="AlphaFoldDB" id="A0A1T2X305"/>